<evidence type="ECO:0000256" key="6">
    <source>
        <dbReference type="SAM" id="MobiDB-lite"/>
    </source>
</evidence>
<organism evidence="8 9">
    <name type="scientific">Castilleja foliolosa</name>
    <dbReference type="NCBI Taxonomy" id="1961234"/>
    <lineage>
        <taxon>Eukaryota</taxon>
        <taxon>Viridiplantae</taxon>
        <taxon>Streptophyta</taxon>
        <taxon>Embryophyta</taxon>
        <taxon>Tracheophyta</taxon>
        <taxon>Spermatophyta</taxon>
        <taxon>Magnoliopsida</taxon>
        <taxon>eudicotyledons</taxon>
        <taxon>Gunneridae</taxon>
        <taxon>Pentapetalae</taxon>
        <taxon>asterids</taxon>
        <taxon>lamiids</taxon>
        <taxon>Lamiales</taxon>
        <taxon>Orobanchaceae</taxon>
        <taxon>Pedicularideae</taxon>
        <taxon>Castillejinae</taxon>
        <taxon>Castilleja</taxon>
    </lineage>
</organism>
<dbReference type="InterPro" id="IPR003657">
    <property type="entry name" value="WRKY_dom"/>
</dbReference>
<evidence type="ECO:0000256" key="5">
    <source>
        <dbReference type="ARBA" id="ARBA00023242"/>
    </source>
</evidence>
<accession>A0ABD3CQ24</accession>
<evidence type="ECO:0000313" key="8">
    <source>
        <dbReference type="EMBL" id="KAL3630677.1"/>
    </source>
</evidence>
<evidence type="ECO:0000256" key="1">
    <source>
        <dbReference type="ARBA" id="ARBA00004123"/>
    </source>
</evidence>
<dbReference type="InterPro" id="IPR044810">
    <property type="entry name" value="WRKY_plant"/>
</dbReference>
<feature type="domain" description="WRKY" evidence="7">
    <location>
        <begin position="93"/>
        <end position="119"/>
    </location>
</feature>
<dbReference type="GO" id="GO:0005634">
    <property type="term" value="C:nucleus"/>
    <property type="evidence" value="ECO:0007669"/>
    <property type="project" value="UniProtKB-SubCell"/>
</dbReference>
<keyword evidence="5" id="KW-0539">Nucleus</keyword>
<feature type="region of interest" description="Disordered" evidence="6">
    <location>
        <begin position="45"/>
        <end position="70"/>
    </location>
</feature>
<dbReference type="GO" id="GO:0003677">
    <property type="term" value="F:DNA binding"/>
    <property type="evidence" value="ECO:0007669"/>
    <property type="project" value="UniProtKB-KW"/>
</dbReference>
<dbReference type="AlphaFoldDB" id="A0ABD3CQ24"/>
<dbReference type="EMBL" id="JAVIJP010000032">
    <property type="protein sequence ID" value="KAL3630677.1"/>
    <property type="molecule type" value="Genomic_DNA"/>
</dbReference>
<evidence type="ECO:0000256" key="2">
    <source>
        <dbReference type="ARBA" id="ARBA00023015"/>
    </source>
</evidence>
<evidence type="ECO:0000259" key="7">
    <source>
        <dbReference type="PROSITE" id="PS50811"/>
    </source>
</evidence>
<dbReference type="Proteomes" id="UP001632038">
    <property type="component" value="Unassembled WGS sequence"/>
</dbReference>
<dbReference type="SUPFAM" id="SSF118290">
    <property type="entry name" value="WRKY DNA-binding domain"/>
    <property type="match status" value="1"/>
</dbReference>
<evidence type="ECO:0000256" key="3">
    <source>
        <dbReference type="ARBA" id="ARBA00023125"/>
    </source>
</evidence>
<comment type="subcellular location">
    <subcellularLocation>
        <location evidence="1">Nucleus</location>
    </subcellularLocation>
</comment>
<evidence type="ECO:0000256" key="4">
    <source>
        <dbReference type="ARBA" id="ARBA00023163"/>
    </source>
</evidence>
<name>A0ABD3CQ24_9LAMI</name>
<proteinExistence type="predicted"/>
<dbReference type="Pfam" id="PF03106">
    <property type="entry name" value="WRKY"/>
    <property type="match status" value="1"/>
</dbReference>
<keyword evidence="9" id="KW-1185">Reference proteome</keyword>
<reference evidence="9" key="1">
    <citation type="journal article" date="2024" name="IScience">
        <title>Strigolactones Initiate the Formation of Haustorium-like Structures in Castilleja.</title>
        <authorList>
            <person name="Buerger M."/>
            <person name="Peterson D."/>
            <person name="Chory J."/>
        </authorList>
    </citation>
    <scope>NUCLEOTIDE SEQUENCE [LARGE SCALE GENOMIC DNA]</scope>
</reference>
<evidence type="ECO:0000313" key="9">
    <source>
        <dbReference type="Proteomes" id="UP001632038"/>
    </source>
</evidence>
<keyword evidence="3" id="KW-0238">DNA-binding</keyword>
<dbReference type="PROSITE" id="PS50811">
    <property type="entry name" value="WRKY"/>
    <property type="match status" value="1"/>
</dbReference>
<dbReference type="PANTHER" id="PTHR32096">
    <property type="entry name" value="WRKY TRANSCRIPTION FACTOR 30-RELATED-RELATED"/>
    <property type="match status" value="1"/>
</dbReference>
<dbReference type="InterPro" id="IPR036576">
    <property type="entry name" value="WRKY_dom_sf"/>
</dbReference>
<comment type="caution">
    <text evidence="8">The sequence shown here is derived from an EMBL/GenBank/DDBJ whole genome shotgun (WGS) entry which is preliminary data.</text>
</comment>
<dbReference type="Gene3D" id="2.20.25.80">
    <property type="entry name" value="WRKY domain"/>
    <property type="match status" value="1"/>
</dbReference>
<keyword evidence="2" id="KW-0805">Transcription regulation</keyword>
<dbReference type="PANTHER" id="PTHR32096:SF36">
    <property type="entry name" value="WRKY TRANSCRIPTION FACTOR 41-RELATED"/>
    <property type="match status" value="1"/>
</dbReference>
<sequence length="119" mass="13484">MAIQLQNHINMPSSSRGNHEYLLHKILFSYDQALSIIINSGASGEALAANQDSPPSPGSDDSDNQYSKDHHVTMKRKCVAKWMQKFKVCTETGIETQLDDGYYWRKYGQKDILGTKHPR</sequence>
<gene>
    <name evidence="8" type="primary">WRKY30_2</name>
    <name evidence="8" type="ORF">CASFOL_023661</name>
</gene>
<protein>
    <submittedName>
        <fullName evidence="8">WRKY transcription factor</fullName>
    </submittedName>
</protein>
<keyword evidence="4" id="KW-0804">Transcription</keyword>